<dbReference type="EMBL" id="HBIN01019435">
    <property type="protein sequence ID" value="CAE0444782.1"/>
    <property type="molecule type" value="Transcribed_RNA"/>
</dbReference>
<proteinExistence type="predicted"/>
<evidence type="ECO:0000256" key="2">
    <source>
        <dbReference type="SAM" id="MobiDB-lite"/>
    </source>
</evidence>
<evidence type="ECO:0000259" key="3">
    <source>
        <dbReference type="Pfam" id="PF09409"/>
    </source>
</evidence>
<dbReference type="SUPFAM" id="SSF143503">
    <property type="entry name" value="PUG domain-like"/>
    <property type="match status" value="1"/>
</dbReference>
<organism evidence="5">
    <name type="scientific">Aplanochytrium stocchinoi</name>
    <dbReference type="NCBI Taxonomy" id="215587"/>
    <lineage>
        <taxon>Eukaryota</taxon>
        <taxon>Sar</taxon>
        <taxon>Stramenopiles</taxon>
        <taxon>Bigyra</taxon>
        <taxon>Labyrinthulomycetes</taxon>
        <taxon>Thraustochytrida</taxon>
        <taxon>Thraustochytriidae</taxon>
        <taxon>Aplanochytrium</taxon>
    </lineage>
</organism>
<feature type="domain" description="PUB" evidence="3">
    <location>
        <begin position="27"/>
        <end position="99"/>
    </location>
</feature>
<accession>A0A6S8EZZ2</accession>
<dbReference type="CDD" id="cd09212">
    <property type="entry name" value="PUB"/>
    <property type="match status" value="1"/>
</dbReference>
<protein>
    <recommendedName>
        <fullName evidence="3">PUB domain-containing protein</fullName>
    </recommendedName>
</protein>
<keyword evidence="1" id="KW-0175">Coiled coil</keyword>
<dbReference type="InterPro" id="IPR036339">
    <property type="entry name" value="PUB-like_dom_sf"/>
</dbReference>
<dbReference type="GO" id="GO:0005737">
    <property type="term" value="C:cytoplasm"/>
    <property type="evidence" value="ECO:0007669"/>
    <property type="project" value="TreeGrafter"/>
</dbReference>
<dbReference type="EMBL" id="HBIN01019433">
    <property type="protein sequence ID" value="CAE0444780.1"/>
    <property type="molecule type" value="Transcribed_RNA"/>
</dbReference>
<feature type="region of interest" description="Disordered" evidence="2">
    <location>
        <begin position="272"/>
        <end position="305"/>
    </location>
</feature>
<dbReference type="Pfam" id="PF09409">
    <property type="entry name" value="PUB"/>
    <property type="match status" value="1"/>
</dbReference>
<name>A0A6S8EZZ2_9STRA</name>
<dbReference type="Gene3D" id="1.20.58.2190">
    <property type="match status" value="1"/>
</dbReference>
<dbReference type="SMART" id="SM00580">
    <property type="entry name" value="PUG"/>
    <property type="match status" value="1"/>
</dbReference>
<reference evidence="5" key="1">
    <citation type="submission" date="2021-01" db="EMBL/GenBank/DDBJ databases">
        <authorList>
            <person name="Corre E."/>
            <person name="Pelletier E."/>
            <person name="Niang G."/>
            <person name="Scheremetjew M."/>
            <person name="Finn R."/>
            <person name="Kale V."/>
            <person name="Holt S."/>
            <person name="Cochrane G."/>
            <person name="Meng A."/>
            <person name="Brown T."/>
            <person name="Cohen L."/>
        </authorList>
    </citation>
    <scope>NUCLEOTIDE SEQUENCE</scope>
    <source>
        <strain evidence="5">GSBS06</strain>
    </source>
</reference>
<evidence type="ECO:0000313" key="4">
    <source>
        <dbReference type="EMBL" id="CAE0444780.1"/>
    </source>
</evidence>
<feature type="coiled-coil region" evidence="1">
    <location>
        <begin position="221"/>
        <end position="261"/>
    </location>
</feature>
<evidence type="ECO:0000256" key="1">
    <source>
        <dbReference type="SAM" id="Coils"/>
    </source>
</evidence>
<evidence type="ECO:0000313" key="5">
    <source>
        <dbReference type="EMBL" id="CAE0444782.1"/>
    </source>
</evidence>
<sequence>MPVLSLDDFSLACVDCARLLWGRRVPREEVEQSLKLINQVVANILKHPDELKYKKLRCSNKKVKKYITDVPGALNLFLQIGFRKVVDREGEKPEYVYLYESDETIGGGNSKLNWYAGERNEIQIQSLITSFDSSFKPIKFKLEKNGEEFLALFNDRELVEDIYAFLGNLPTLDLPNGFAVFQNAPRKLIEKGTGQKAAGFFGTTLFVMNSATKTVGGASQEKFLEQQMLEKEAQAERHQKLKQEKEQKRAEEARVKAYALRAFQEDREKIKESVERRQNFHSSGENKTLEFPHLDQSSKTEEDKK</sequence>
<dbReference type="PANTHER" id="PTHR23153:SF38">
    <property type="entry name" value="UBX DOMAIN-CONTAINING PROTEIN 6"/>
    <property type="match status" value="1"/>
</dbReference>
<dbReference type="PANTHER" id="PTHR23153">
    <property type="entry name" value="UBX-RELATED"/>
    <property type="match status" value="1"/>
</dbReference>
<dbReference type="AlphaFoldDB" id="A0A6S8EZZ2"/>
<gene>
    <name evidence="4" type="ORF">ASTO00021_LOCUS14819</name>
    <name evidence="5" type="ORF">ASTO00021_LOCUS14821</name>
</gene>
<dbReference type="InterPro" id="IPR018997">
    <property type="entry name" value="PUB_domain"/>
</dbReference>
<feature type="compositionally biased region" description="Basic and acidic residues" evidence="2">
    <location>
        <begin position="287"/>
        <end position="305"/>
    </location>
</feature>